<dbReference type="PROSITE" id="PS51125">
    <property type="entry name" value="NHL"/>
    <property type="match status" value="5"/>
</dbReference>
<dbReference type="InterPro" id="IPR011042">
    <property type="entry name" value="6-blade_b-propeller_TolB-like"/>
</dbReference>
<dbReference type="GO" id="GO:0043161">
    <property type="term" value="P:proteasome-mediated ubiquitin-dependent protein catabolic process"/>
    <property type="evidence" value="ECO:0000318"/>
    <property type="project" value="GO_Central"/>
</dbReference>
<proteinExistence type="predicted"/>
<dbReference type="eggNOG" id="KOG2177">
    <property type="taxonomic scope" value="Eukaryota"/>
</dbReference>
<dbReference type="GO" id="GO:0017148">
    <property type="term" value="P:negative regulation of translation"/>
    <property type="evidence" value="ECO:0000318"/>
    <property type="project" value="GO_Central"/>
</dbReference>
<gene>
    <name evidence="3" type="ORF">DAPPUDRAFT_304797</name>
</gene>
<feature type="repeat" description="NHL" evidence="2">
    <location>
        <begin position="209"/>
        <end position="251"/>
    </location>
</feature>
<dbReference type="InterPro" id="IPR057750">
    <property type="entry name" value="TRIM2/3_C"/>
</dbReference>
<dbReference type="KEGG" id="dpx:DAPPUDRAFT_304797"/>
<dbReference type="CDD" id="cd14960">
    <property type="entry name" value="NHL_TRIM2_like"/>
    <property type="match status" value="1"/>
</dbReference>
<dbReference type="STRING" id="6669.E9FUX5"/>
<dbReference type="Proteomes" id="UP000000305">
    <property type="component" value="Unassembled WGS sequence"/>
</dbReference>
<dbReference type="InParanoid" id="E9FUX5"/>
<dbReference type="SUPFAM" id="SSF101898">
    <property type="entry name" value="NHL repeat"/>
    <property type="match status" value="1"/>
</dbReference>
<evidence type="ECO:0000313" key="3">
    <source>
        <dbReference type="EMBL" id="EFX88839.1"/>
    </source>
</evidence>
<evidence type="ECO:0000256" key="2">
    <source>
        <dbReference type="PROSITE-ProRule" id="PRU00504"/>
    </source>
</evidence>
<dbReference type="GO" id="GO:0030371">
    <property type="term" value="F:translation repressor activity"/>
    <property type="evidence" value="ECO:0000318"/>
    <property type="project" value="GO_Central"/>
</dbReference>
<dbReference type="InterPro" id="IPR001258">
    <property type="entry name" value="NHL_repeat"/>
</dbReference>
<keyword evidence="1" id="KW-0677">Repeat</keyword>
<dbReference type="PANTHER" id="PTHR24104">
    <property type="entry name" value="E3 UBIQUITIN-PROTEIN LIGASE NHLRC1-RELATED"/>
    <property type="match status" value="1"/>
</dbReference>
<feature type="repeat" description="NHL" evidence="2">
    <location>
        <begin position="400"/>
        <end position="443"/>
    </location>
</feature>
<dbReference type="AlphaFoldDB" id="E9FUX5"/>
<dbReference type="InterPro" id="IPR050952">
    <property type="entry name" value="TRIM-NHL_E3_ligases"/>
</dbReference>
<dbReference type="PANTHER" id="PTHR24104:SF57">
    <property type="entry name" value="BEE-MILK PROTEIN"/>
    <property type="match status" value="1"/>
</dbReference>
<accession>E9FUX5</accession>
<feature type="repeat" description="NHL" evidence="2">
    <location>
        <begin position="444"/>
        <end position="486"/>
    </location>
</feature>
<evidence type="ECO:0000313" key="4">
    <source>
        <dbReference type="Proteomes" id="UP000000305"/>
    </source>
</evidence>
<organism evidence="3 4">
    <name type="scientific">Daphnia pulex</name>
    <name type="common">Water flea</name>
    <dbReference type="NCBI Taxonomy" id="6669"/>
    <lineage>
        <taxon>Eukaryota</taxon>
        <taxon>Metazoa</taxon>
        <taxon>Ecdysozoa</taxon>
        <taxon>Arthropoda</taxon>
        <taxon>Crustacea</taxon>
        <taxon>Branchiopoda</taxon>
        <taxon>Diplostraca</taxon>
        <taxon>Cladocera</taxon>
        <taxon>Anomopoda</taxon>
        <taxon>Daphniidae</taxon>
        <taxon>Daphnia</taxon>
    </lineage>
</organism>
<feature type="repeat" description="NHL" evidence="2">
    <location>
        <begin position="353"/>
        <end position="396"/>
    </location>
</feature>
<feature type="repeat" description="NHL" evidence="2">
    <location>
        <begin position="308"/>
        <end position="349"/>
    </location>
</feature>
<reference evidence="3 4" key="1">
    <citation type="journal article" date="2011" name="Science">
        <title>The ecoresponsive genome of Daphnia pulex.</title>
        <authorList>
            <person name="Colbourne J.K."/>
            <person name="Pfrender M.E."/>
            <person name="Gilbert D."/>
            <person name="Thomas W.K."/>
            <person name="Tucker A."/>
            <person name="Oakley T.H."/>
            <person name="Tokishita S."/>
            <person name="Aerts A."/>
            <person name="Arnold G.J."/>
            <person name="Basu M.K."/>
            <person name="Bauer D.J."/>
            <person name="Caceres C.E."/>
            <person name="Carmel L."/>
            <person name="Casola C."/>
            <person name="Choi J.H."/>
            <person name="Detter J.C."/>
            <person name="Dong Q."/>
            <person name="Dusheyko S."/>
            <person name="Eads B.D."/>
            <person name="Frohlich T."/>
            <person name="Geiler-Samerotte K.A."/>
            <person name="Gerlach D."/>
            <person name="Hatcher P."/>
            <person name="Jogdeo S."/>
            <person name="Krijgsveld J."/>
            <person name="Kriventseva E.V."/>
            <person name="Kultz D."/>
            <person name="Laforsch C."/>
            <person name="Lindquist E."/>
            <person name="Lopez J."/>
            <person name="Manak J.R."/>
            <person name="Muller J."/>
            <person name="Pangilinan J."/>
            <person name="Patwardhan R.P."/>
            <person name="Pitluck S."/>
            <person name="Pritham E.J."/>
            <person name="Rechtsteiner A."/>
            <person name="Rho M."/>
            <person name="Rogozin I.B."/>
            <person name="Sakarya O."/>
            <person name="Salamov A."/>
            <person name="Schaack S."/>
            <person name="Shapiro H."/>
            <person name="Shiga Y."/>
            <person name="Skalitzky C."/>
            <person name="Smith Z."/>
            <person name="Souvorov A."/>
            <person name="Sung W."/>
            <person name="Tang Z."/>
            <person name="Tsuchiya D."/>
            <person name="Tu H."/>
            <person name="Vos H."/>
            <person name="Wang M."/>
            <person name="Wolf Y.I."/>
            <person name="Yamagata H."/>
            <person name="Yamada T."/>
            <person name="Ye Y."/>
            <person name="Shaw J.R."/>
            <person name="Andrews J."/>
            <person name="Crease T.J."/>
            <person name="Tang H."/>
            <person name="Lucas S.M."/>
            <person name="Robertson H.M."/>
            <person name="Bork P."/>
            <person name="Koonin E.V."/>
            <person name="Zdobnov E.M."/>
            <person name="Grigoriev I.V."/>
            <person name="Lynch M."/>
            <person name="Boore J.L."/>
        </authorList>
    </citation>
    <scope>NUCLEOTIDE SEQUENCE [LARGE SCALE GENOMIC DNA]</scope>
</reference>
<dbReference type="Pfam" id="PF01436">
    <property type="entry name" value="NHL"/>
    <property type="match status" value="3"/>
</dbReference>
<name>E9FUX5_DAPPU</name>
<dbReference type="GO" id="GO:0061630">
    <property type="term" value="F:ubiquitin protein ligase activity"/>
    <property type="evidence" value="ECO:0000318"/>
    <property type="project" value="GO_Central"/>
</dbReference>
<sequence>MIQDPLTVELSGKLLENTKSGIVGQKYSIIITIKNSPSDHPHIEHGIQVPCVTVRGPLREYSRLYEEDTPGIQLTDFLQPENSGQNSCNSINLMSCPLHHLVNNGSKGSLRPRSAIANKQLPKPVLQITFTVRQVGDCIFETVLSFPQIGRYEIQVVLENSIPNIADGPLKVDIFHPSIRKKSLGDLLRSSSPQASLKDVPLEDSVDLISRIGCRGRAKGQFSNPQDIVAFPGRILATDSNNQCVQVFNVKKNDNDLQFGCLGRLAIDRGRLLGQIQRPTGIASMPEKDQFIVADYENRWMSVFEMKGKFVSRFGMGKLQGPKGVAVDGKGKIYVVDNKASAICVFSTNGRFVGRFGSRGVGEDHLAGPHFIGINSFGHSVVSDFHNHAVKVFDSTGQYLYSFGCNGEEDGQFNAPTGVAIDPFDNILVGDWGNSRVQVFDRQGTFLQCINTSSDPLYGPQGLSLCDGMLYVADSGNHCIKVYRYDNFVTNVLQVE</sequence>
<keyword evidence="4" id="KW-1185">Reference proteome</keyword>
<protein>
    <submittedName>
        <fullName evidence="3">Uncharacterized protein</fullName>
    </submittedName>
</protein>
<dbReference type="EMBL" id="GL732525">
    <property type="protein sequence ID" value="EFX88839.1"/>
    <property type="molecule type" value="Genomic_DNA"/>
</dbReference>
<dbReference type="HOGENOM" id="CLU_550144_0_0_1"/>
<evidence type="ECO:0000256" key="1">
    <source>
        <dbReference type="ARBA" id="ARBA00022737"/>
    </source>
</evidence>
<dbReference type="Gene3D" id="2.120.10.30">
    <property type="entry name" value="TolB, C-terminal domain"/>
    <property type="match status" value="2"/>
</dbReference>
<dbReference type="OrthoDB" id="342730at2759"/>
<dbReference type="GO" id="GO:0000209">
    <property type="term" value="P:protein polyubiquitination"/>
    <property type="evidence" value="ECO:0000318"/>
    <property type="project" value="GO_Central"/>
</dbReference>